<protein>
    <recommendedName>
        <fullName evidence="3">Tetratricopeptide repeat protein</fullName>
    </recommendedName>
</protein>
<name>A0ABZ1C4R7_9BACT</name>
<evidence type="ECO:0000313" key="2">
    <source>
        <dbReference type="Proteomes" id="UP000738431"/>
    </source>
</evidence>
<dbReference type="Proteomes" id="UP000738431">
    <property type="component" value="Chromosome"/>
</dbReference>
<sequence length="349" mass="38321">MWLPKVLWLGIVVGATLTAEPLRARWGGGEGDGEGQWMQVLGVDAAGRVRLVPEGQPEGEALVPREEAKGLRFELPRDYERARRLALAGRHGEAALLLRRFVPALVPYTPVPESNAGAAVRLYLRSLVREEAWADALAMMLAIEPEHAGTELARESAELARGLQRAQRWDELRLLLEVWWVAAPTAESAESRRNALAMATDLRRGGQWEEAAVLYEKLRRGTEGAERRTLDLLLAYLDWHRGSDLGARALLEVMEAPPAAEDDGALYRLLRGRLNLAAGETRAALDELATALVAAGSTSEWRIELVAALALAYRENGDEAVAARITGDLQRQHPDSRWTAEASAGEQIL</sequence>
<gene>
    <name evidence="1" type="ORF">K1X11_017365</name>
</gene>
<evidence type="ECO:0000313" key="1">
    <source>
        <dbReference type="EMBL" id="WRQ86584.1"/>
    </source>
</evidence>
<dbReference type="RefSeq" id="WP_221033044.1">
    <property type="nucleotide sequence ID" value="NZ_CP139781.1"/>
</dbReference>
<reference evidence="1 2" key="1">
    <citation type="submission" date="2023-12" db="EMBL/GenBank/DDBJ databases">
        <title>Description of an unclassified Opitutus bacterium of Verrucomicrobiota.</title>
        <authorList>
            <person name="Zhang D.-F."/>
        </authorList>
    </citation>
    <scope>NUCLEOTIDE SEQUENCE [LARGE SCALE GENOMIC DNA]</scope>
    <source>
        <strain evidence="1 2">WL0086</strain>
    </source>
</reference>
<dbReference type="EMBL" id="CP139781">
    <property type="protein sequence ID" value="WRQ86584.1"/>
    <property type="molecule type" value="Genomic_DNA"/>
</dbReference>
<organism evidence="1 2">
    <name type="scientific">Actomonas aquatica</name>
    <dbReference type="NCBI Taxonomy" id="2866162"/>
    <lineage>
        <taxon>Bacteria</taxon>
        <taxon>Pseudomonadati</taxon>
        <taxon>Verrucomicrobiota</taxon>
        <taxon>Opitutia</taxon>
        <taxon>Opitutales</taxon>
        <taxon>Opitutaceae</taxon>
        <taxon>Actomonas</taxon>
    </lineage>
</organism>
<accession>A0ABZ1C4R7</accession>
<proteinExistence type="predicted"/>
<keyword evidence="2" id="KW-1185">Reference proteome</keyword>
<evidence type="ECO:0008006" key="3">
    <source>
        <dbReference type="Google" id="ProtNLM"/>
    </source>
</evidence>